<evidence type="ECO:0000313" key="1">
    <source>
        <dbReference type="EMBL" id="MBL3656260.1"/>
    </source>
</evidence>
<dbReference type="PROSITE" id="PS51257">
    <property type="entry name" value="PROKAR_LIPOPROTEIN"/>
    <property type="match status" value="1"/>
</dbReference>
<keyword evidence="2" id="KW-1185">Reference proteome</keyword>
<dbReference type="AlphaFoldDB" id="A0A937K0F7"/>
<organism evidence="1 2">
    <name type="scientific">Fulvivirga sediminis</name>
    <dbReference type="NCBI Taxonomy" id="2803949"/>
    <lineage>
        <taxon>Bacteria</taxon>
        <taxon>Pseudomonadati</taxon>
        <taxon>Bacteroidota</taxon>
        <taxon>Cytophagia</taxon>
        <taxon>Cytophagales</taxon>
        <taxon>Fulvivirgaceae</taxon>
        <taxon>Fulvivirga</taxon>
    </lineage>
</organism>
<reference evidence="1" key="1">
    <citation type="submission" date="2021-01" db="EMBL/GenBank/DDBJ databases">
        <title>Fulvivirga kasyanovii gen. nov., sp nov., a novel member of the phylum Bacteroidetes isolated from seawater in a mussel farm.</title>
        <authorList>
            <person name="Zhao L.-H."/>
            <person name="Wang Z.-J."/>
        </authorList>
    </citation>
    <scope>NUCLEOTIDE SEQUENCE</scope>
    <source>
        <strain evidence="1">2943</strain>
    </source>
</reference>
<accession>A0A937K0F7</accession>
<evidence type="ECO:0000313" key="2">
    <source>
        <dbReference type="Proteomes" id="UP000659388"/>
    </source>
</evidence>
<sequence>MKQIFKALSIIFLVLVLAGCDALTGKEVARIPVNEVSTDDNNLLIKETSLDLEKGDELSIWSDIDVEYEGDVVMSFRMEVLKDGAKFGGMEIDPFEGDMTINESKVQLGGKTEWGFTRRNANLTIEEAGNYTFQAILVTSENPTLKIDKAEIVLKK</sequence>
<protein>
    <submittedName>
        <fullName evidence="1">Uncharacterized protein</fullName>
    </submittedName>
</protein>
<dbReference type="RefSeq" id="WP_202244049.1">
    <property type="nucleotide sequence ID" value="NZ_JAESIY010000004.1"/>
</dbReference>
<proteinExistence type="predicted"/>
<comment type="caution">
    <text evidence="1">The sequence shown here is derived from an EMBL/GenBank/DDBJ whole genome shotgun (WGS) entry which is preliminary data.</text>
</comment>
<name>A0A937K0F7_9BACT</name>
<gene>
    <name evidence="1" type="ORF">JL102_08975</name>
</gene>
<dbReference type="Proteomes" id="UP000659388">
    <property type="component" value="Unassembled WGS sequence"/>
</dbReference>
<dbReference type="EMBL" id="JAESIY010000004">
    <property type="protein sequence ID" value="MBL3656260.1"/>
    <property type="molecule type" value="Genomic_DNA"/>
</dbReference>